<evidence type="ECO:0000259" key="3">
    <source>
        <dbReference type="PROSITE" id="PS50158"/>
    </source>
</evidence>
<keyword evidence="1" id="KW-0479">Metal-binding</keyword>
<dbReference type="PROSITE" id="PS50158">
    <property type="entry name" value="ZF_CCHC"/>
    <property type="match status" value="1"/>
</dbReference>
<feature type="domain" description="CCHC-type" evidence="3">
    <location>
        <begin position="59"/>
        <end position="73"/>
    </location>
</feature>
<feature type="compositionally biased region" description="Low complexity" evidence="2">
    <location>
        <begin position="19"/>
        <end position="32"/>
    </location>
</feature>
<dbReference type="InterPro" id="IPR036875">
    <property type="entry name" value="Znf_CCHC_sf"/>
</dbReference>
<dbReference type="InterPro" id="IPR001878">
    <property type="entry name" value="Znf_CCHC"/>
</dbReference>
<protein>
    <recommendedName>
        <fullName evidence="3">CCHC-type domain-containing protein</fullName>
    </recommendedName>
</protein>
<reference evidence="4 5" key="1">
    <citation type="submission" date="2019-05" db="EMBL/GenBank/DDBJ databases">
        <title>Mikania micrantha, genome provides insights into the molecular mechanism of rapid growth.</title>
        <authorList>
            <person name="Liu B."/>
        </authorList>
    </citation>
    <scope>NUCLEOTIDE SEQUENCE [LARGE SCALE GENOMIC DNA]</scope>
    <source>
        <strain evidence="4">NLD-2019</strain>
        <tissue evidence="4">Leaf</tissue>
    </source>
</reference>
<organism evidence="4 5">
    <name type="scientific">Mikania micrantha</name>
    <name type="common">bitter vine</name>
    <dbReference type="NCBI Taxonomy" id="192012"/>
    <lineage>
        <taxon>Eukaryota</taxon>
        <taxon>Viridiplantae</taxon>
        <taxon>Streptophyta</taxon>
        <taxon>Embryophyta</taxon>
        <taxon>Tracheophyta</taxon>
        <taxon>Spermatophyta</taxon>
        <taxon>Magnoliopsida</taxon>
        <taxon>eudicotyledons</taxon>
        <taxon>Gunneridae</taxon>
        <taxon>Pentapetalae</taxon>
        <taxon>asterids</taxon>
        <taxon>campanulids</taxon>
        <taxon>Asterales</taxon>
        <taxon>Asteraceae</taxon>
        <taxon>Asteroideae</taxon>
        <taxon>Heliantheae alliance</taxon>
        <taxon>Eupatorieae</taxon>
        <taxon>Mikania</taxon>
    </lineage>
</organism>
<dbReference type="SMART" id="SM00343">
    <property type="entry name" value="ZnF_C2HC"/>
    <property type="match status" value="1"/>
</dbReference>
<dbReference type="EMBL" id="SZYD01000012">
    <property type="protein sequence ID" value="KAD4585425.1"/>
    <property type="molecule type" value="Genomic_DNA"/>
</dbReference>
<keyword evidence="5" id="KW-1185">Reference proteome</keyword>
<feature type="compositionally biased region" description="Basic residues" evidence="2">
    <location>
        <begin position="34"/>
        <end position="53"/>
    </location>
</feature>
<name>A0A5N6NES4_9ASTR</name>
<dbReference type="SUPFAM" id="SSF57756">
    <property type="entry name" value="Retrovirus zinc finger-like domains"/>
    <property type="match status" value="1"/>
</dbReference>
<dbReference type="Proteomes" id="UP000326396">
    <property type="component" value="Linkage Group LG2"/>
</dbReference>
<sequence length="209" mass="23290">MLGKFGAHGRGRGMGPDWGGQSSSRGRGSFYRGRGGRGGHNFHHDSHNHRKPRDKKDGRCYKCNQMGHYAMECTGDNKTGDEVHLKQKEPEKPTLILSINKDEPVQSWFHTNTQNDDKGFDQNPFQDIGDVEEVPTTPAHSGVPSGNLFSPQLFFEQVSSQEAGKSLTKLSSLKELETLDLSSCVLQSITYHEQPYALKSRLEFLLISG</sequence>
<comment type="caution">
    <text evidence="4">The sequence shown here is derived from an EMBL/GenBank/DDBJ whole genome shotgun (WGS) entry which is preliminary data.</text>
</comment>
<evidence type="ECO:0000313" key="4">
    <source>
        <dbReference type="EMBL" id="KAD4585425.1"/>
    </source>
</evidence>
<proteinExistence type="predicted"/>
<accession>A0A5N6NES4</accession>
<evidence type="ECO:0000313" key="5">
    <source>
        <dbReference type="Proteomes" id="UP000326396"/>
    </source>
</evidence>
<dbReference type="AlphaFoldDB" id="A0A5N6NES4"/>
<dbReference type="Gene3D" id="4.10.60.10">
    <property type="entry name" value="Zinc finger, CCHC-type"/>
    <property type="match status" value="1"/>
</dbReference>
<dbReference type="GO" id="GO:0003676">
    <property type="term" value="F:nucleic acid binding"/>
    <property type="evidence" value="ECO:0007669"/>
    <property type="project" value="InterPro"/>
</dbReference>
<keyword evidence="1" id="KW-0862">Zinc</keyword>
<keyword evidence="1" id="KW-0863">Zinc-finger</keyword>
<feature type="region of interest" description="Disordered" evidence="2">
    <location>
        <begin position="1"/>
        <end position="58"/>
    </location>
</feature>
<evidence type="ECO:0000256" key="1">
    <source>
        <dbReference type="PROSITE-ProRule" id="PRU00047"/>
    </source>
</evidence>
<dbReference type="Pfam" id="PF00098">
    <property type="entry name" value="zf-CCHC"/>
    <property type="match status" value="1"/>
</dbReference>
<dbReference type="GO" id="GO:0008270">
    <property type="term" value="F:zinc ion binding"/>
    <property type="evidence" value="ECO:0007669"/>
    <property type="project" value="UniProtKB-KW"/>
</dbReference>
<gene>
    <name evidence="4" type="ORF">E3N88_23026</name>
</gene>
<feature type="compositionally biased region" description="Gly residues" evidence="2">
    <location>
        <begin position="1"/>
        <end position="18"/>
    </location>
</feature>
<evidence type="ECO:0000256" key="2">
    <source>
        <dbReference type="SAM" id="MobiDB-lite"/>
    </source>
</evidence>